<proteinExistence type="predicted"/>
<dbReference type="InterPro" id="IPR007488">
    <property type="entry name" value="DUF535"/>
</dbReference>
<protein>
    <submittedName>
        <fullName evidence="1">VirK/YbjX family protein</fullName>
    </submittedName>
</protein>
<dbReference type="Proteomes" id="UP001596215">
    <property type="component" value="Unassembled WGS sequence"/>
</dbReference>
<dbReference type="Pfam" id="PF04393">
    <property type="entry name" value="DUF535"/>
    <property type="match status" value="1"/>
</dbReference>
<dbReference type="PANTHER" id="PTHR38785:SF1">
    <property type="entry name" value="HOMOLOG OF VIRK"/>
    <property type="match status" value="1"/>
</dbReference>
<dbReference type="EMBL" id="JBHSUC010000038">
    <property type="protein sequence ID" value="MFC6363605.1"/>
    <property type="molecule type" value="Genomic_DNA"/>
</dbReference>
<dbReference type="RefSeq" id="WP_212709661.1">
    <property type="nucleotide sequence ID" value="NZ_BAAAFW010000004.1"/>
</dbReference>
<dbReference type="PANTHER" id="PTHR38785">
    <property type="entry name" value="HOMOLOG OF VIRK"/>
    <property type="match status" value="1"/>
</dbReference>
<comment type="caution">
    <text evidence="1">The sequence shown here is derived from an EMBL/GenBank/DDBJ whole genome shotgun (WGS) entry which is preliminary data.</text>
</comment>
<evidence type="ECO:0000313" key="1">
    <source>
        <dbReference type="EMBL" id="MFC6363605.1"/>
    </source>
</evidence>
<gene>
    <name evidence="1" type="ORF">ACFP73_16230</name>
</gene>
<sequence>MSPLKVLFGGNSSHPLWKDNVFRAKFALRSLFYPVSTFRYIKKITSLDIYPQVISIQGIILAKHHRVYLKKGSSVAERVKYITDHYSLINSMSNISLKNILISQSVVSIAQFSGKQGEEFTLYCKPGNFDREGEITIIMDYQGHTVSLITFSIVNINNKRTLFIGGLQGPNNEGASDLIREATKSASGLFPKRIMMEVISVFSGLLSAESVCAVSDDMHVFKSSRYHRKKGKLLSSYNDFWLSLGGTLKDDNTFELPVIIERKKIEDIASKKRSEYKRRYQLLDDMKDSILTTASGEAVTVSHQAVTV</sequence>
<keyword evidence="2" id="KW-1185">Reference proteome</keyword>
<evidence type="ECO:0000313" key="2">
    <source>
        <dbReference type="Proteomes" id="UP001596215"/>
    </source>
</evidence>
<organism evidence="1 2">
    <name type="scientific">Tatumella punctata</name>
    <dbReference type="NCBI Taxonomy" id="399969"/>
    <lineage>
        <taxon>Bacteria</taxon>
        <taxon>Pseudomonadati</taxon>
        <taxon>Pseudomonadota</taxon>
        <taxon>Gammaproteobacteria</taxon>
        <taxon>Enterobacterales</taxon>
        <taxon>Erwiniaceae</taxon>
        <taxon>Tatumella</taxon>
    </lineage>
</organism>
<accession>A0ABW1VSC6</accession>
<reference evidence="2" key="1">
    <citation type="journal article" date="2019" name="Int. J. Syst. Evol. Microbiol.">
        <title>The Global Catalogue of Microorganisms (GCM) 10K type strain sequencing project: providing services to taxonomists for standard genome sequencing and annotation.</title>
        <authorList>
            <consortium name="The Broad Institute Genomics Platform"/>
            <consortium name="The Broad Institute Genome Sequencing Center for Infectious Disease"/>
            <person name="Wu L."/>
            <person name="Ma J."/>
        </authorList>
    </citation>
    <scope>NUCLEOTIDE SEQUENCE [LARGE SCALE GENOMIC DNA]</scope>
    <source>
        <strain evidence="2">CGMCC 4.1530</strain>
    </source>
</reference>
<name>A0ABW1VSC6_9GAMM</name>